<evidence type="ECO:0000259" key="1">
    <source>
        <dbReference type="Pfam" id="PF07484"/>
    </source>
</evidence>
<accession>A0ABR7WJ16</accession>
<gene>
    <name evidence="2" type="ORF">IDJ77_00740</name>
</gene>
<organism evidence="2 3">
    <name type="scientific">Mucilaginibacter pankratovii</name>
    <dbReference type="NCBI Taxonomy" id="2772110"/>
    <lineage>
        <taxon>Bacteria</taxon>
        <taxon>Pseudomonadati</taxon>
        <taxon>Bacteroidota</taxon>
        <taxon>Sphingobacteriia</taxon>
        <taxon>Sphingobacteriales</taxon>
        <taxon>Sphingobacteriaceae</taxon>
        <taxon>Mucilaginibacter</taxon>
    </lineage>
</organism>
<dbReference type="InterPro" id="IPR037053">
    <property type="entry name" value="Phage_tail_collar_dom_sf"/>
</dbReference>
<dbReference type="Proteomes" id="UP000606600">
    <property type="component" value="Unassembled WGS sequence"/>
</dbReference>
<feature type="domain" description="Phage tail collar" evidence="1">
    <location>
        <begin position="22"/>
        <end position="82"/>
    </location>
</feature>
<evidence type="ECO:0000313" key="3">
    <source>
        <dbReference type="Proteomes" id="UP000606600"/>
    </source>
</evidence>
<sequence length="195" mass="21744">MENTINEIGASVSSPINIWPIGMMVPFSGNAETAAELNQQGWYLCNGVKLKRNQYPRLFDVLGHSCGGEGDEFSVPDMRGTFLRGVDVEYGQEGTERDPGARWRMKHNSFAEIGNKVLSRQNEEIRKHQHVTAKGSQFVRVEKIGMTIFPLVFSRFQKAREGKAIFTTETGNSEMRPVNVSVNYIIFAGLPASSV</sequence>
<name>A0ABR7WJ16_9SPHI</name>
<protein>
    <submittedName>
        <fullName evidence="2">Tail fiber protein</fullName>
    </submittedName>
</protein>
<dbReference type="Gene3D" id="3.90.1340.10">
    <property type="entry name" value="Phage tail collar domain"/>
    <property type="match status" value="1"/>
</dbReference>
<comment type="caution">
    <text evidence="2">The sequence shown here is derived from an EMBL/GenBank/DDBJ whole genome shotgun (WGS) entry which is preliminary data.</text>
</comment>
<dbReference type="SUPFAM" id="SSF88874">
    <property type="entry name" value="Receptor-binding domain of short tail fibre protein gp12"/>
    <property type="match status" value="1"/>
</dbReference>
<reference evidence="2 3" key="1">
    <citation type="submission" date="2020-09" db="EMBL/GenBank/DDBJ databases">
        <title>Novel species of Mucilaginibacter isolated from a glacier on the Tibetan Plateau.</title>
        <authorList>
            <person name="Liu Q."/>
            <person name="Xin Y.-H."/>
        </authorList>
    </citation>
    <scope>NUCLEOTIDE SEQUENCE [LARGE SCALE GENOMIC DNA]</scope>
    <source>
        <strain evidence="2 3">ZT4R22</strain>
    </source>
</reference>
<dbReference type="InterPro" id="IPR011083">
    <property type="entry name" value="Phage_tail_collar_dom"/>
</dbReference>
<dbReference type="RefSeq" id="WP_191187010.1">
    <property type="nucleotide sequence ID" value="NZ_JACWMY010000001.1"/>
</dbReference>
<proteinExistence type="predicted"/>
<keyword evidence="3" id="KW-1185">Reference proteome</keyword>
<dbReference type="EMBL" id="JACWMY010000001">
    <property type="protein sequence ID" value="MBD1362321.1"/>
    <property type="molecule type" value="Genomic_DNA"/>
</dbReference>
<evidence type="ECO:0000313" key="2">
    <source>
        <dbReference type="EMBL" id="MBD1362321.1"/>
    </source>
</evidence>
<dbReference type="Pfam" id="PF07484">
    <property type="entry name" value="Collar"/>
    <property type="match status" value="1"/>
</dbReference>